<evidence type="ECO:0000256" key="1">
    <source>
        <dbReference type="SAM" id="Phobius"/>
    </source>
</evidence>
<keyword evidence="3" id="KW-1185">Reference proteome</keyword>
<feature type="transmembrane region" description="Helical" evidence="1">
    <location>
        <begin position="17"/>
        <end position="37"/>
    </location>
</feature>
<proteinExistence type="predicted"/>
<feature type="transmembrane region" description="Helical" evidence="1">
    <location>
        <begin position="62"/>
        <end position="86"/>
    </location>
</feature>
<gene>
    <name evidence="2" type="ORF">AC578_5395</name>
</gene>
<dbReference type="PANTHER" id="PTHR35041">
    <property type="entry name" value="MEDIATOR OF RNA POLYMERASE II TRANSCRIPTION SUBUNIT 1"/>
    <property type="match status" value="1"/>
</dbReference>
<organism evidence="2 3">
    <name type="scientific">Pseudocercospora eumusae</name>
    <dbReference type="NCBI Taxonomy" id="321146"/>
    <lineage>
        <taxon>Eukaryota</taxon>
        <taxon>Fungi</taxon>
        <taxon>Dikarya</taxon>
        <taxon>Ascomycota</taxon>
        <taxon>Pezizomycotina</taxon>
        <taxon>Dothideomycetes</taxon>
        <taxon>Dothideomycetidae</taxon>
        <taxon>Mycosphaerellales</taxon>
        <taxon>Mycosphaerellaceae</taxon>
        <taxon>Pseudocercospora</taxon>
    </lineage>
</organism>
<accession>A0A139HJZ5</accession>
<dbReference type="AlphaFoldDB" id="A0A139HJZ5"/>
<dbReference type="Proteomes" id="UP000070133">
    <property type="component" value="Unassembled WGS sequence"/>
</dbReference>
<name>A0A139HJZ5_9PEZI</name>
<dbReference type="OrthoDB" id="3650501at2759"/>
<protein>
    <submittedName>
        <fullName evidence="2">Uncharacterized protein</fullName>
    </submittedName>
</protein>
<dbReference type="PROSITE" id="PS51257">
    <property type="entry name" value="PROKAR_LIPOPROTEIN"/>
    <property type="match status" value="1"/>
</dbReference>
<keyword evidence="1" id="KW-0472">Membrane</keyword>
<dbReference type="PANTHER" id="PTHR35041:SF6">
    <property type="entry name" value="FORMYLMETHIONINE DEFORMYLASE-LIKE PROTEIN-RELATED"/>
    <property type="match status" value="1"/>
</dbReference>
<dbReference type="EMBL" id="LFZN01000037">
    <property type="protein sequence ID" value="KXT02828.1"/>
    <property type="molecule type" value="Genomic_DNA"/>
</dbReference>
<feature type="transmembrane region" description="Helical" evidence="1">
    <location>
        <begin position="132"/>
        <end position="157"/>
    </location>
</feature>
<reference evidence="2 3" key="1">
    <citation type="submission" date="2015-07" db="EMBL/GenBank/DDBJ databases">
        <title>Comparative genomics of the Sigatoka disease complex on banana suggests a link between parallel evolutionary changes in Pseudocercospora fijiensis and Pseudocercospora eumusae and increased virulence on the banana host.</title>
        <authorList>
            <person name="Chang T.-C."/>
            <person name="Salvucci A."/>
            <person name="Crous P.W."/>
            <person name="Stergiopoulos I."/>
        </authorList>
    </citation>
    <scope>NUCLEOTIDE SEQUENCE [LARGE SCALE GENOMIC DNA]</scope>
    <source>
        <strain evidence="2 3">CBS 114824</strain>
    </source>
</reference>
<comment type="caution">
    <text evidence="2">The sequence shown here is derived from an EMBL/GenBank/DDBJ whole genome shotgun (WGS) entry which is preliminary data.</text>
</comment>
<keyword evidence="1" id="KW-1133">Transmembrane helix</keyword>
<sequence length="691" mass="76339">MLPQYCKGCQIHWQTPLLLLSSLLVGCCLAIGHHAFYQSLTGSSVDSYHFKLAGWTTSQQQLVSVAGVLFAFVVKASLILCASIAYMQLFFRAIQIHGLRMKTLDQWFAALGDIRSLFRVAAIYRYPLMTLIALTAWLLPLAAVFAPAALSVSFDLIQPSMVSLLRVPQPPFESIALSIFEVTPGADTPTAQEADIPINMAGPSEETARIANAVASGGTILPIQPPGSNASWQISLEAPRISCNDIQDEEIHRISENIITAFKGATGSPFGPTSFYQSRMSTMFSYLSWMSWTVYSNESRVNGDDNNTLPFVFNEYGNPDQWRIHDQADLTNAWIYGTNLSIGIFPNANVVPSGNWSALLEDDSSKVNPLWSNWTVGANLMMDWYLQGATLIKCELMNANYTLNFTYVNHQQIIEIVSVSDLPLPTQVYSNLEFDTTGNDTLAVKGWDLFDVPVGSTPDSMARKSQRSMSYTAIWQAMLTILLGASNKPYEMLGKAEFRNSTYRTGLFSTTLMDTLELSTLRKGILNATELTNRTSGPAFEKAASLLPLPGPQHQSRQPLKQALEDLFFNITISVMSSETLQYNASNPYAPAPVNVTFARYGNIYVYEPSKLWIPYGIAIGLSVLNAVCGFWAIFDTGASFTADFSTLARLVKNAEIDTEMREEVAPGKDPLPRRIGEAEFRLMGKDEVSR</sequence>
<feature type="transmembrane region" description="Helical" evidence="1">
    <location>
        <begin position="613"/>
        <end position="635"/>
    </location>
</feature>
<evidence type="ECO:0000313" key="2">
    <source>
        <dbReference type="EMBL" id="KXT02828.1"/>
    </source>
</evidence>
<dbReference type="STRING" id="321146.A0A139HJZ5"/>
<evidence type="ECO:0000313" key="3">
    <source>
        <dbReference type="Proteomes" id="UP000070133"/>
    </source>
</evidence>
<keyword evidence="1" id="KW-0812">Transmembrane</keyword>